<feature type="transmembrane region" description="Helical" evidence="6">
    <location>
        <begin position="35"/>
        <end position="55"/>
    </location>
</feature>
<keyword evidence="5 6" id="KW-0472">Membrane</keyword>
<accession>A0ABT5R055</accession>
<evidence type="ECO:0000256" key="4">
    <source>
        <dbReference type="ARBA" id="ARBA00022989"/>
    </source>
</evidence>
<dbReference type="PANTHER" id="PTHR30086">
    <property type="entry name" value="ARGININE EXPORTER PROTEIN ARGO"/>
    <property type="match status" value="1"/>
</dbReference>
<comment type="subcellular location">
    <subcellularLocation>
        <location evidence="1">Cell membrane</location>
        <topology evidence="1">Multi-pass membrane protein</topology>
    </subcellularLocation>
</comment>
<proteinExistence type="predicted"/>
<name>A0ABT5R055_9GAMM</name>
<evidence type="ECO:0000256" key="1">
    <source>
        <dbReference type="ARBA" id="ARBA00004651"/>
    </source>
</evidence>
<feature type="transmembrane region" description="Helical" evidence="6">
    <location>
        <begin position="138"/>
        <end position="157"/>
    </location>
</feature>
<protein>
    <submittedName>
        <fullName evidence="7">LysE family transporter</fullName>
    </submittedName>
</protein>
<evidence type="ECO:0000313" key="8">
    <source>
        <dbReference type="Proteomes" id="UP001149400"/>
    </source>
</evidence>
<keyword evidence="8" id="KW-1185">Reference proteome</keyword>
<dbReference type="Proteomes" id="UP001149400">
    <property type="component" value="Unassembled WGS sequence"/>
</dbReference>
<feature type="transmembrane region" description="Helical" evidence="6">
    <location>
        <begin position="169"/>
        <end position="190"/>
    </location>
</feature>
<feature type="transmembrane region" description="Helical" evidence="6">
    <location>
        <begin position="6"/>
        <end position="23"/>
    </location>
</feature>
<dbReference type="RefSeq" id="WP_274164503.1">
    <property type="nucleotide sequence ID" value="NZ_JAJUBC010000011.1"/>
</dbReference>
<evidence type="ECO:0000256" key="3">
    <source>
        <dbReference type="ARBA" id="ARBA00022692"/>
    </source>
</evidence>
<sequence length="200" mass="21731">MLELFAYAIGIMYSPGPVNLLGLNGGIQGKTKQNLPYFTGVAIAMLILFVSLNVVGGSLVTEESLPFVSAVGGCYILYIASKLISARIQIDNTKMEDSLSFKDGLVLQLLNPKGFIATLPIVTIQFPAAGIHGASSLFWIFVLCLLAFGAPTSYSVIGGLIGRRIQQPIYFRAFNVLMALMLAFVAIDIFHQNVYTPWFK</sequence>
<dbReference type="Pfam" id="PF01810">
    <property type="entry name" value="LysE"/>
    <property type="match status" value="1"/>
</dbReference>
<keyword evidence="4 6" id="KW-1133">Transmembrane helix</keyword>
<evidence type="ECO:0000256" key="5">
    <source>
        <dbReference type="ARBA" id="ARBA00023136"/>
    </source>
</evidence>
<feature type="transmembrane region" description="Helical" evidence="6">
    <location>
        <begin position="105"/>
        <end position="126"/>
    </location>
</feature>
<dbReference type="PANTHER" id="PTHR30086:SF20">
    <property type="entry name" value="ARGININE EXPORTER PROTEIN ARGO-RELATED"/>
    <property type="match status" value="1"/>
</dbReference>
<keyword evidence="3 6" id="KW-0812">Transmembrane</keyword>
<gene>
    <name evidence="7" type="ORF">LRP50_10970</name>
</gene>
<keyword evidence="2" id="KW-1003">Cell membrane</keyword>
<dbReference type="EMBL" id="JAJUBC010000011">
    <property type="protein sequence ID" value="MDD1793651.1"/>
    <property type="molecule type" value="Genomic_DNA"/>
</dbReference>
<comment type="caution">
    <text evidence="7">The sequence shown here is derived from an EMBL/GenBank/DDBJ whole genome shotgun (WGS) entry which is preliminary data.</text>
</comment>
<evidence type="ECO:0000256" key="6">
    <source>
        <dbReference type="SAM" id="Phobius"/>
    </source>
</evidence>
<feature type="transmembrane region" description="Helical" evidence="6">
    <location>
        <begin position="67"/>
        <end position="84"/>
    </location>
</feature>
<reference evidence="7" key="1">
    <citation type="submission" date="2021-12" db="EMBL/GenBank/DDBJ databases">
        <title>Enterovibrio ZSDZ35 sp. nov. and Enterovibrio ZSDZ42 sp. nov., isolated from coastal seawater in Qingdao.</title>
        <authorList>
            <person name="Zhang P."/>
        </authorList>
    </citation>
    <scope>NUCLEOTIDE SEQUENCE</scope>
    <source>
        <strain evidence="7">ZSDZ42</strain>
    </source>
</reference>
<evidence type="ECO:0000313" key="7">
    <source>
        <dbReference type="EMBL" id="MDD1793651.1"/>
    </source>
</evidence>
<dbReference type="InterPro" id="IPR001123">
    <property type="entry name" value="LeuE-type"/>
</dbReference>
<evidence type="ECO:0000256" key="2">
    <source>
        <dbReference type="ARBA" id="ARBA00022475"/>
    </source>
</evidence>
<organism evidence="7 8">
    <name type="scientific">Enterovibrio gelatinilyticus</name>
    <dbReference type="NCBI Taxonomy" id="2899819"/>
    <lineage>
        <taxon>Bacteria</taxon>
        <taxon>Pseudomonadati</taxon>
        <taxon>Pseudomonadota</taxon>
        <taxon>Gammaproteobacteria</taxon>
        <taxon>Vibrionales</taxon>
        <taxon>Vibrionaceae</taxon>
        <taxon>Enterovibrio</taxon>
    </lineage>
</organism>